<dbReference type="PANTHER" id="PTHR30413">
    <property type="entry name" value="INNER MEMBRANE TRANSPORT PERMEASE"/>
    <property type="match status" value="1"/>
</dbReference>
<evidence type="ECO:0000256" key="1">
    <source>
        <dbReference type="ARBA" id="ARBA00007783"/>
    </source>
</evidence>
<evidence type="ECO:0000256" key="3">
    <source>
        <dbReference type="SAM" id="Phobius"/>
    </source>
</evidence>
<name>A0A090EF31_MESPL</name>
<proteinExistence type="inferred from homology"/>
<keyword evidence="5" id="KW-1185">Reference proteome</keyword>
<keyword evidence="3" id="KW-0812">Transmembrane</keyword>
<feature type="transmembrane region" description="Helical" evidence="3">
    <location>
        <begin position="122"/>
        <end position="142"/>
    </location>
</feature>
<dbReference type="Proteomes" id="UP000045285">
    <property type="component" value="Unassembled WGS sequence"/>
</dbReference>
<sequence length="271" mass="30374">MKHSYSSADKSRLLRDVIRSLLLHRVWFFIGMQDIKRRYRRSFIGPLWILLNLGMYVGAIGFVYGVMFGQDLKAFLPYLMLGFVTWGVISASVVDAGSVFLSAEGYIKQFSYPKQIYILRSVVSTSMSFVMGLLAVAVLQVFMGTVQVSGWILAIPGLVLLYIALLGHTAIFAYLGTAFRDLPHALAGVLQVVFYLTPIVVPASVLENHGLQLVYLLNPIYHLIEVVRDPILTGGLAPLSSYSFVFGYILLVYCVAWYVAWRLDKKVVFLL</sequence>
<evidence type="ECO:0000313" key="5">
    <source>
        <dbReference type="Proteomes" id="UP000045285"/>
    </source>
</evidence>
<organism evidence="4 5">
    <name type="scientific">Mesorhizobium plurifarium</name>
    <dbReference type="NCBI Taxonomy" id="69974"/>
    <lineage>
        <taxon>Bacteria</taxon>
        <taxon>Pseudomonadati</taxon>
        <taxon>Pseudomonadota</taxon>
        <taxon>Alphaproteobacteria</taxon>
        <taxon>Hyphomicrobiales</taxon>
        <taxon>Phyllobacteriaceae</taxon>
        <taxon>Mesorhizobium</taxon>
    </lineage>
</organism>
<feature type="transmembrane region" description="Helical" evidence="3">
    <location>
        <begin position="242"/>
        <end position="261"/>
    </location>
</feature>
<keyword evidence="3" id="KW-0472">Membrane</keyword>
<gene>
    <name evidence="4" type="ORF">MPL3356_90121</name>
</gene>
<feature type="transmembrane region" description="Helical" evidence="3">
    <location>
        <begin position="186"/>
        <end position="206"/>
    </location>
</feature>
<keyword evidence="3" id="KW-1133">Transmembrane helix</keyword>
<evidence type="ECO:0000256" key="2">
    <source>
        <dbReference type="ARBA" id="ARBA00022448"/>
    </source>
</evidence>
<dbReference type="GO" id="GO:0015920">
    <property type="term" value="P:lipopolysaccharide transport"/>
    <property type="evidence" value="ECO:0007669"/>
    <property type="project" value="TreeGrafter"/>
</dbReference>
<accession>A0A090EF31</accession>
<dbReference type="AlphaFoldDB" id="A0A090EF31"/>
<dbReference type="EMBL" id="CCMZ01000076">
    <property type="protein sequence ID" value="CDX28977.1"/>
    <property type="molecule type" value="Genomic_DNA"/>
</dbReference>
<protein>
    <submittedName>
        <fullName evidence="4">Uncharacterized protein</fullName>
    </submittedName>
</protein>
<evidence type="ECO:0000313" key="4">
    <source>
        <dbReference type="EMBL" id="CDX28977.1"/>
    </source>
</evidence>
<feature type="transmembrane region" description="Helical" evidence="3">
    <location>
        <begin position="47"/>
        <end position="69"/>
    </location>
</feature>
<dbReference type="PANTHER" id="PTHR30413:SF10">
    <property type="entry name" value="CAPSULE POLYSACCHARIDE EXPORT INNER-MEMBRANE PROTEIN CTRC"/>
    <property type="match status" value="1"/>
</dbReference>
<feature type="transmembrane region" description="Helical" evidence="3">
    <location>
        <begin position="148"/>
        <end position="174"/>
    </location>
</feature>
<comment type="similarity">
    <text evidence="1">Belongs to the ABC-2 integral membrane protein family.</text>
</comment>
<reference evidence="5" key="1">
    <citation type="submission" date="2014-08" db="EMBL/GenBank/DDBJ databases">
        <authorList>
            <person name="Moulin L."/>
        </authorList>
    </citation>
    <scope>NUCLEOTIDE SEQUENCE [LARGE SCALE GENOMIC DNA]</scope>
</reference>
<keyword evidence="2" id="KW-0813">Transport</keyword>
<feature type="transmembrane region" description="Helical" evidence="3">
    <location>
        <begin position="75"/>
        <end position="101"/>
    </location>
</feature>